<evidence type="ECO:0000256" key="1">
    <source>
        <dbReference type="SAM" id="Phobius"/>
    </source>
</evidence>
<proteinExistence type="predicted"/>
<keyword evidence="1" id="KW-0812">Transmembrane</keyword>
<feature type="transmembrane region" description="Helical" evidence="1">
    <location>
        <begin position="9"/>
        <end position="26"/>
    </location>
</feature>
<organism evidence="2 3">
    <name type="scientific">Nonlabens xylanidelens</name>
    <dbReference type="NCBI Taxonomy" id="191564"/>
    <lineage>
        <taxon>Bacteria</taxon>
        <taxon>Pseudomonadati</taxon>
        <taxon>Bacteroidota</taxon>
        <taxon>Flavobacteriia</taxon>
        <taxon>Flavobacteriales</taxon>
        <taxon>Flavobacteriaceae</taxon>
        <taxon>Nonlabens</taxon>
    </lineage>
</organism>
<sequence>MTEKTAKRVYTYSLFLGFALLCWQILIYRKTIVDPKLLSAIVIIATIIGVVMISRNYSKIYPIYSGIKLMFFTVLQSLISFGFIVSGIFILMNFYLSSGQIEIQQHTIISRSSMSGGKRHRNERKPIFEIQFNSYYRKQLVFSHQFYERRNEFKIIELEVKEGFFGFDILENKTLK</sequence>
<reference evidence="2 3" key="1">
    <citation type="submission" date="2018-02" db="EMBL/GenBank/DDBJ databases">
        <title>Genomic Encyclopedia of Archaeal and Bacterial Type Strains, Phase II (KMG-II): from individual species to whole genera.</title>
        <authorList>
            <person name="Goeker M."/>
        </authorList>
    </citation>
    <scope>NUCLEOTIDE SEQUENCE [LARGE SCALE GENOMIC DNA]</scope>
    <source>
        <strain evidence="2 3">DSM 16809</strain>
    </source>
</reference>
<dbReference type="RefSeq" id="WP_104514359.1">
    <property type="nucleotide sequence ID" value="NZ_MQVW01000027.1"/>
</dbReference>
<feature type="transmembrane region" description="Helical" evidence="1">
    <location>
        <begin position="38"/>
        <end position="57"/>
    </location>
</feature>
<gene>
    <name evidence="2" type="ORF">LY01_00650</name>
</gene>
<dbReference type="EMBL" id="PTJE01000001">
    <property type="protein sequence ID" value="PPK96825.1"/>
    <property type="molecule type" value="Genomic_DNA"/>
</dbReference>
<keyword evidence="3" id="KW-1185">Reference proteome</keyword>
<protein>
    <submittedName>
        <fullName evidence="2">Uncharacterized protein</fullName>
    </submittedName>
</protein>
<dbReference type="AlphaFoldDB" id="A0A2S6IRP4"/>
<feature type="transmembrane region" description="Helical" evidence="1">
    <location>
        <begin position="69"/>
        <end position="96"/>
    </location>
</feature>
<name>A0A2S6IRP4_9FLAO</name>
<dbReference type="Proteomes" id="UP000239002">
    <property type="component" value="Unassembled WGS sequence"/>
</dbReference>
<keyword evidence="1" id="KW-0472">Membrane</keyword>
<dbReference type="OrthoDB" id="798330at2"/>
<accession>A0A2S6IRP4</accession>
<comment type="caution">
    <text evidence="2">The sequence shown here is derived from an EMBL/GenBank/DDBJ whole genome shotgun (WGS) entry which is preliminary data.</text>
</comment>
<keyword evidence="1" id="KW-1133">Transmembrane helix</keyword>
<evidence type="ECO:0000313" key="3">
    <source>
        <dbReference type="Proteomes" id="UP000239002"/>
    </source>
</evidence>
<evidence type="ECO:0000313" key="2">
    <source>
        <dbReference type="EMBL" id="PPK96825.1"/>
    </source>
</evidence>